<dbReference type="OrthoDB" id="4464809at2"/>
<dbReference type="Proteomes" id="UP000176288">
    <property type="component" value="Chromosome"/>
</dbReference>
<organism evidence="3 4">
    <name type="scientific">Boudabousia tangfeifanii</name>
    <dbReference type="NCBI Taxonomy" id="1912795"/>
    <lineage>
        <taxon>Bacteria</taxon>
        <taxon>Bacillati</taxon>
        <taxon>Actinomycetota</taxon>
        <taxon>Actinomycetes</taxon>
        <taxon>Actinomycetales</taxon>
        <taxon>Actinomycetaceae</taxon>
        <taxon>Boudabousia</taxon>
    </lineage>
</organism>
<evidence type="ECO:0000313" key="3">
    <source>
        <dbReference type="EMBL" id="AOZ73316.1"/>
    </source>
</evidence>
<evidence type="ECO:0000313" key="4">
    <source>
        <dbReference type="Proteomes" id="UP000176288"/>
    </source>
</evidence>
<protein>
    <recommendedName>
        <fullName evidence="2">HNH domain-containing protein</fullName>
    </recommendedName>
</protein>
<proteinExistence type="predicted"/>
<feature type="domain" description="HNH" evidence="2">
    <location>
        <begin position="134"/>
        <end position="176"/>
    </location>
</feature>
<dbReference type="Pfam" id="PF01844">
    <property type="entry name" value="HNH"/>
    <property type="match status" value="1"/>
</dbReference>
<dbReference type="KEGG" id="avu:BK816_08525"/>
<feature type="compositionally biased region" description="Low complexity" evidence="1">
    <location>
        <begin position="84"/>
        <end position="96"/>
    </location>
</feature>
<accession>A0A1D9MLZ7</accession>
<dbReference type="GO" id="GO:0004519">
    <property type="term" value="F:endonuclease activity"/>
    <property type="evidence" value="ECO:0007669"/>
    <property type="project" value="InterPro"/>
</dbReference>
<dbReference type="EMBL" id="CP017812">
    <property type="protein sequence ID" value="AOZ73316.1"/>
    <property type="molecule type" value="Genomic_DNA"/>
</dbReference>
<dbReference type="STRING" id="1912795.BK816_08525"/>
<dbReference type="GO" id="GO:0008270">
    <property type="term" value="F:zinc ion binding"/>
    <property type="evidence" value="ECO:0007669"/>
    <property type="project" value="InterPro"/>
</dbReference>
<dbReference type="Gene3D" id="1.10.30.50">
    <property type="match status" value="1"/>
</dbReference>
<gene>
    <name evidence="3" type="ORF">BK816_08525</name>
</gene>
<keyword evidence="4" id="KW-1185">Reference proteome</keyword>
<feature type="region of interest" description="Disordered" evidence="1">
    <location>
        <begin position="84"/>
        <end position="107"/>
    </location>
</feature>
<name>A0A1D9MLZ7_9ACTO</name>
<dbReference type="InterPro" id="IPR003615">
    <property type="entry name" value="HNH_nuc"/>
</dbReference>
<evidence type="ECO:0000259" key="2">
    <source>
        <dbReference type="Pfam" id="PF01844"/>
    </source>
</evidence>
<dbReference type="AlphaFoldDB" id="A0A1D9MLZ7"/>
<evidence type="ECO:0000256" key="1">
    <source>
        <dbReference type="SAM" id="MobiDB-lite"/>
    </source>
</evidence>
<dbReference type="GO" id="GO:0003676">
    <property type="term" value="F:nucleic acid binding"/>
    <property type="evidence" value="ECO:0007669"/>
    <property type="project" value="InterPro"/>
</dbReference>
<dbReference type="RefSeq" id="WP_071164779.1">
    <property type="nucleotide sequence ID" value="NZ_CP017812.1"/>
</dbReference>
<dbReference type="InterPro" id="IPR002711">
    <property type="entry name" value="HNH"/>
</dbReference>
<sequence>MPKNSRWIEDIVTALENLGGVATLDELYEELEQIRADLGLTWHNTVRARLQERCSEAKAFLGKENLFYSVEGLGKGVWGLRSALADTPPATDTPETPDLPEGHPHPRKTELHTYRVLRDSMLARALKRLHHYQCQICGEAFHFGENETYSEVQYIIPLGKHGGSDTPGNMLVLCPNHHAMCDFGKIRLDPEKLYTVLGHEISPKSIQYYNEHIYGKLSPNIRRASGVNSQTC</sequence>
<dbReference type="CDD" id="cd00085">
    <property type="entry name" value="HNHc"/>
    <property type="match status" value="1"/>
</dbReference>
<reference evidence="3 4" key="1">
    <citation type="submission" date="2016-10" db="EMBL/GenBank/DDBJ databases">
        <title>Actinomyces aegypiusis sp. nov., isolated from the Aegypius monachus in Qinghai Tibet Plateau China.</title>
        <authorList>
            <person name="Wang Y."/>
        </authorList>
    </citation>
    <scope>NUCLEOTIDE SEQUENCE [LARGE SCALE GENOMIC DNA]</scope>
    <source>
        <strain evidence="3 4">VUL4_3</strain>
    </source>
</reference>